<feature type="transmembrane region" description="Helical" evidence="1">
    <location>
        <begin position="475"/>
        <end position="494"/>
    </location>
</feature>
<feature type="transmembrane region" description="Helical" evidence="1">
    <location>
        <begin position="500"/>
        <end position="523"/>
    </location>
</feature>
<organism evidence="2 3">
    <name type="scientific">Aurantibacter aestuarii</name>
    <dbReference type="NCBI Taxonomy" id="1266046"/>
    <lineage>
        <taxon>Bacteria</taxon>
        <taxon>Pseudomonadati</taxon>
        <taxon>Bacteroidota</taxon>
        <taxon>Flavobacteriia</taxon>
        <taxon>Flavobacteriales</taxon>
        <taxon>Flavobacteriaceae</taxon>
        <taxon>Aurantibacter</taxon>
    </lineage>
</organism>
<sequence length="537" mass="61655">MSKHQQERLYQLIEAVKLRNGKPVNARVVSATIESLGIRDVDIKEDYGFTSIPELGLHIFNLLNTPEFRGLQNEAQLISDHKKRQTIRLSNYLSGRSQLFVKDYSTGLFHLLPVAVQILSIIIFGFSLWAFVGFNKLQSTSVVLGVVIGLVVTGGFVQVIGKQVSFYWYNEDFLMAKKAIYQIIGIGLKSIAVLFLVIGAINCFIFLYPFQFIVITFIYAFLIGLLLLTLAPLYTIKQRYIISISVTVGTLVALGLHFFTKTPIYLVHWLGILISAIIPIIYLQWFFKRILKTKQGINNGTPKIMLAIYRNLDYFFYGLLYYVFIFTDRILAWSTSLNRDLPYVVYYEKDYEIGMDLAILVFFLLAGVLEYSVAAFSRFMEFHQYKERYSDRKLFNAKMRDSYMSHVKLFAGSTLVIALLLYLVIVKPWGYEAGFDEQLSDLSIKVSILGGFGYLFLTFGMLNVLYLYTLNVQKAALRILIIALLTNIIIGLFFSRMVSYEYAVLGMLIGSLVFAVLTTRFTLKFFKKLDYYYYASY</sequence>
<evidence type="ECO:0000313" key="2">
    <source>
        <dbReference type="EMBL" id="PSG88199.1"/>
    </source>
</evidence>
<dbReference type="EMBL" id="PXOQ01000009">
    <property type="protein sequence ID" value="PSG88199.1"/>
    <property type="molecule type" value="Genomic_DNA"/>
</dbReference>
<feature type="transmembrane region" description="Helical" evidence="1">
    <location>
        <begin position="142"/>
        <end position="160"/>
    </location>
</feature>
<feature type="transmembrane region" description="Helical" evidence="1">
    <location>
        <begin position="240"/>
        <end position="260"/>
    </location>
</feature>
<dbReference type="RefSeq" id="WP_106463339.1">
    <property type="nucleotide sequence ID" value="NZ_PXOQ01000009.1"/>
</dbReference>
<feature type="transmembrane region" description="Helical" evidence="1">
    <location>
        <begin position="407"/>
        <end position="426"/>
    </location>
</feature>
<feature type="transmembrane region" description="Helical" evidence="1">
    <location>
        <begin position="180"/>
        <end position="207"/>
    </location>
</feature>
<feature type="transmembrane region" description="Helical" evidence="1">
    <location>
        <begin position="108"/>
        <end position="130"/>
    </location>
</feature>
<evidence type="ECO:0000313" key="3">
    <source>
        <dbReference type="Proteomes" id="UP000238426"/>
    </source>
</evidence>
<evidence type="ECO:0008006" key="4">
    <source>
        <dbReference type="Google" id="ProtNLM"/>
    </source>
</evidence>
<keyword evidence="3" id="KW-1185">Reference proteome</keyword>
<feature type="transmembrane region" description="Helical" evidence="1">
    <location>
        <begin position="446"/>
        <end position="468"/>
    </location>
</feature>
<protein>
    <recommendedName>
        <fullName evidence="4">Exopolysaccharide Exporter (EPS-E)</fullName>
    </recommendedName>
</protein>
<feature type="transmembrane region" description="Helical" evidence="1">
    <location>
        <begin position="353"/>
        <end position="376"/>
    </location>
</feature>
<comment type="caution">
    <text evidence="2">The sequence shown here is derived from an EMBL/GenBank/DDBJ whole genome shotgun (WGS) entry which is preliminary data.</text>
</comment>
<gene>
    <name evidence="2" type="ORF">C7H52_07795</name>
</gene>
<feature type="transmembrane region" description="Helical" evidence="1">
    <location>
        <begin position="266"/>
        <end position="287"/>
    </location>
</feature>
<evidence type="ECO:0000256" key="1">
    <source>
        <dbReference type="SAM" id="Phobius"/>
    </source>
</evidence>
<keyword evidence="1" id="KW-1133">Transmembrane helix</keyword>
<dbReference type="Proteomes" id="UP000238426">
    <property type="component" value="Unassembled WGS sequence"/>
</dbReference>
<dbReference type="AlphaFoldDB" id="A0A2T1N8K4"/>
<accession>A0A2T1N8K4</accession>
<keyword evidence="1" id="KW-0812">Transmembrane</keyword>
<feature type="transmembrane region" description="Helical" evidence="1">
    <location>
        <begin position="314"/>
        <end position="333"/>
    </location>
</feature>
<keyword evidence="1" id="KW-0472">Membrane</keyword>
<dbReference type="OrthoDB" id="442385at2"/>
<name>A0A2T1N8K4_9FLAO</name>
<reference evidence="2 3" key="1">
    <citation type="submission" date="2018-03" db="EMBL/GenBank/DDBJ databases">
        <title>Mesoflavibacter sp. HG37 and Mesoflavibacter sp. HG96 sp.nov., two marine bacteria isolated from seawater of Western Pacific Ocean.</title>
        <authorList>
            <person name="Cheng H."/>
            <person name="Wu Y.-H."/>
            <person name="Guo L.-L."/>
            <person name="Xu X.-W."/>
        </authorList>
    </citation>
    <scope>NUCLEOTIDE SEQUENCE [LARGE SCALE GENOMIC DNA]</scope>
    <source>
        <strain evidence="2 3">KCTC 32269</strain>
    </source>
</reference>
<feature type="transmembrane region" description="Helical" evidence="1">
    <location>
        <begin position="213"/>
        <end position="233"/>
    </location>
</feature>
<proteinExistence type="predicted"/>